<dbReference type="Pfam" id="PF17238">
    <property type="entry name" value="NUP160_helical_2"/>
    <property type="match status" value="1"/>
</dbReference>
<dbReference type="InterPro" id="IPR056536">
    <property type="entry name" value="TPR_NUP160_C"/>
</dbReference>
<proteinExistence type="predicted"/>
<comment type="subcellular location">
    <subcellularLocation>
        <location evidence="1">Nucleus</location>
    </subcellularLocation>
</comment>
<sequence>MDMGTKVKLVGTEVPIPGSDSVNWIELTVPSSVSAAAPAAVSSAASARESFAPPTEDRASCSVIGDPIQSYFIWRINKSSPHVLELLEFSADKEFPRNGLQIVFPDALSPFAFICLDKSNHQDGSPYLLYVLTVSGVAYLLQLKSVDTYVLSSSSILPANEITEFDVRLYVSQGVITSVAASMGLFLVGTDSGSVICFKLGSLHRTSPGFHFELRDDTGIGRLWGFVSRGKMVGAVQDLLIAETLGRPLAFVLHSDGTIRVWDLLDCNRVLNHMVNPHSLGGLFKRLWVGQANRSRNIIPLVILHKQNMEDTMETISVYKIQFDFGDKVIFSMNSSVQSIPLEGGCVDVQLSEHNILILKDSGLVSHNMLHTNADVEESQCYALQEEFVADQLYQSSEQFPDDLLWITQSMFSSVKDQTIAFVSSVFLRKLLHPGIFHDGVFQMTMLDYNRHLAYSDLRNMTVDGLKKEILSLIEHEVNQTPLSAFYRWKVFCNRYFDHWCKSNAPLGLLLQPPGDAIVLIRKSSVSLFRSMEKIELLVSGSDEVSDVINFGLSSSDDKFGWEILLEVLGCVNCISQQLGKTASAVIYELLMTTPMISPDDFLPCLLKTLETGYSSSVAAFDSRIDIVLEKELVDHKKIRKFSAHMMLALHNLSSKAAAWGRVLEVIEGYINFLVPQKTIQKFDTERSVDMNTAVLVQSTSQVARVMFESATDILLFLSYLLHIGGQIHMSHDDVSRIQFELVPMLQEVISEWLIIQFFASMPSEVPAVEDFSYQLSSLKIDSSIDKRSSKDRQGKRDFTLAYLLLSNGLNSSEEHDKLGHRYLPGPQIILSAARNFISWIIWGRAGEESSIFLSHTSELAMILIRNGQYNAAELLIGLVESHARKEYISRSLQDAKGQWCMLHHLLGCSLLAQARGLHGTVKETKVSDAVRCFFRASSGEGASQALQNLSDGTGFPQLGLYNELPAAWKLHYYQWAMQTFEQHNISEGACQFALAALEQVDEALSSNEAPDESATTIRGRLWANVFKFTLDLNHYYDAYCSIISNPDEESKYICLRRFIIVLYERGALKNLCNGQLPFISLTEKVELELSWKAERSDIMLKQNPYKLLYAFEMHRQNWRRAASYMYRFTSRLRNEVVLKDSQKSSVAIQERLNGLSAAINALHLVHPLHAWIDPLLEEIPTKNAHYPNKRAKTTAGEQTTENGIQPHGYLGIAKLDNEYILTSAEYLLCLANIKWSYSDASALPPELVDLLVEMDLYDMAFTVLLKFCKDTGLKRELESVFRAMSLKCCPNTVGSTLTGNDLRTQPLLLTSSKNEATQPGLLELGGPMNQVRGNSSWENLELYLGKYKNLHARLPVVVAETLLHADSEIELPLWLVQMFKSGGSERRWGMTGQESNPASLFQLYVDHGRFTEATNLLLEYIDSFKSVRPEEVIFRKRPSSVWFPYTAIERLWCQLERSIALGHMVEQSRKLQSLLSDALSGHLKQLKVDSEDAVSLLTERKDLTVLETQNFHYRL</sequence>
<evidence type="ECO:0000259" key="7">
    <source>
        <dbReference type="Pfam" id="PF23354"/>
    </source>
</evidence>
<evidence type="ECO:0000259" key="4">
    <source>
        <dbReference type="Pfam" id="PF11715"/>
    </source>
</evidence>
<dbReference type="Proteomes" id="UP000197138">
    <property type="component" value="Unassembled WGS sequence"/>
</dbReference>
<dbReference type="PANTHER" id="PTHR21286:SF0">
    <property type="entry name" value="NUCLEAR PORE COMPLEX PROTEIN NUP160"/>
    <property type="match status" value="1"/>
</dbReference>
<feature type="domain" description="NUP160 helical" evidence="5">
    <location>
        <begin position="553"/>
        <end position="742"/>
    </location>
</feature>
<dbReference type="InterPro" id="IPR035192">
    <property type="entry name" value="NUP160_hel_plant"/>
</dbReference>
<name>A0A218XIP2_PUNGR</name>
<evidence type="ECO:0000259" key="5">
    <source>
        <dbReference type="Pfam" id="PF17238"/>
    </source>
</evidence>
<keyword evidence="3" id="KW-0539">Nucleus</keyword>
<keyword evidence="2" id="KW-0813">Transport</keyword>
<evidence type="ECO:0000256" key="1">
    <source>
        <dbReference type="ARBA" id="ARBA00004123"/>
    </source>
</evidence>
<evidence type="ECO:0000313" key="9">
    <source>
        <dbReference type="Proteomes" id="UP000197138"/>
    </source>
</evidence>
<evidence type="ECO:0000259" key="6">
    <source>
        <dbReference type="Pfam" id="PF23347"/>
    </source>
</evidence>
<reference evidence="9" key="1">
    <citation type="journal article" date="2017" name="Plant J.">
        <title>The pomegranate (Punica granatum L.) genome and the genomics of punicalagin biosynthesis.</title>
        <authorList>
            <person name="Qin G."/>
            <person name="Xu C."/>
            <person name="Ming R."/>
            <person name="Tang H."/>
            <person name="Guyot R."/>
            <person name="Kramer E.M."/>
            <person name="Hu Y."/>
            <person name="Yi X."/>
            <person name="Qi Y."/>
            <person name="Xu X."/>
            <person name="Gao Z."/>
            <person name="Pan H."/>
            <person name="Jian J."/>
            <person name="Tian Y."/>
            <person name="Yue Z."/>
            <person name="Xu Y."/>
        </authorList>
    </citation>
    <scope>NUCLEOTIDE SEQUENCE [LARGE SCALE GENOMIC DNA]</scope>
    <source>
        <strain evidence="9">cv. Dabenzi</strain>
    </source>
</reference>
<organism evidence="8 9">
    <name type="scientific">Punica granatum</name>
    <name type="common">Pomegranate</name>
    <dbReference type="NCBI Taxonomy" id="22663"/>
    <lineage>
        <taxon>Eukaryota</taxon>
        <taxon>Viridiplantae</taxon>
        <taxon>Streptophyta</taxon>
        <taxon>Embryophyta</taxon>
        <taxon>Tracheophyta</taxon>
        <taxon>Spermatophyta</taxon>
        <taxon>Magnoliopsida</taxon>
        <taxon>eudicotyledons</taxon>
        <taxon>Gunneridae</taxon>
        <taxon>Pentapetalae</taxon>
        <taxon>rosids</taxon>
        <taxon>malvids</taxon>
        <taxon>Myrtales</taxon>
        <taxon>Lythraceae</taxon>
        <taxon>Punica</taxon>
    </lineage>
</organism>
<dbReference type="Pfam" id="PF23347">
    <property type="entry name" value="TPR_Nup160_C"/>
    <property type="match status" value="1"/>
</dbReference>
<gene>
    <name evidence="8" type="ORF">CDL15_Pgr027610</name>
</gene>
<dbReference type="EMBL" id="MTKT01001287">
    <property type="protein sequence ID" value="OWM84823.1"/>
    <property type="molecule type" value="Genomic_DNA"/>
</dbReference>
<dbReference type="InterPro" id="IPR056535">
    <property type="entry name" value="TPR_NUP160_M"/>
</dbReference>
<protein>
    <submittedName>
        <fullName evidence="8">Uncharacterized protein</fullName>
    </submittedName>
</protein>
<dbReference type="GO" id="GO:0005643">
    <property type="term" value="C:nuclear pore"/>
    <property type="evidence" value="ECO:0007669"/>
    <property type="project" value="TreeGrafter"/>
</dbReference>
<dbReference type="InterPro" id="IPR021717">
    <property type="entry name" value="Nucleoporin_Nup160"/>
</dbReference>
<dbReference type="Pfam" id="PF23354">
    <property type="entry name" value="TPR_NUP160_120_M"/>
    <property type="match status" value="1"/>
</dbReference>
<dbReference type="PANTHER" id="PTHR21286">
    <property type="entry name" value="NUCLEAR PORE COMPLEX PROTEIN NUP160"/>
    <property type="match status" value="1"/>
</dbReference>
<feature type="domain" description="NUP160 C-terminal TPR" evidence="6">
    <location>
        <begin position="1216"/>
        <end position="1479"/>
    </location>
</feature>
<dbReference type="InterPro" id="IPR059141">
    <property type="entry name" value="Beta-prop_Nup120_160"/>
</dbReference>
<evidence type="ECO:0000256" key="3">
    <source>
        <dbReference type="ARBA" id="ARBA00023242"/>
    </source>
</evidence>
<feature type="domain" description="Nucleoporin Nup120/160 beta-propeller" evidence="4">
    <location>
        <begin position="71"/>
        <end position="536"/>
    </location>
</feature>
<accession>A0A218XIP2</accession>
<evidence type="ECO:0000256" key="2">
    <source>
        <dbReference type="ARBA" id="ARBA00022448"/>
    </source>
</evidence>
<dbReference type="Pfam" id="PF11715">
    <property type="entry name" value="Beta-prop_Nup120_160"/>
    <property type="match status" value="1"/>
</dbReference>
<dbReference type="GO" id="GO:0017056">
    <property type="term" value="F:structural constituent of nuclear pore"/>
    <property type="evidence" value="ECO:0007669"/>
    <property type="project" value="TreeGrafter"/>
</dbReference>
<evidence type="ECO:0000313" key="8">
    <source>
        <dbReference type="EMBL" id="OWM84823.1"/>
    </source>
</evidence>
<feature type="domain" description="NUP160 middle TPR" evidence="7">
    <location>
        <begin position="922"/>
        <end position="1165"/>
    </location>
</feature>
<comment type="caution">
    <text evidence="8">The sequence shown here is derived from an EMBL/GenBank/DDBJ whole genome shotgun (WGS) entry which is preliminary data.</text>
</comment>